<name>A0A5M8R1I7_9BACT</name>
<protein>
    <submittedName>
        <fullName evidence="3">Arylsulfatase</fullName>
    </submittedName>
</protein>
<keyword evidence="4" id="KW-1185">Reference proteome</keyword>
<evidence type="ECO:0000256" key="1">
    <source>
        <dbReference type="SAM" id="SignalP"/>
    </source>
</evidence>
<dbReference type="InterPro" id="IPR052701">
    <property type="entry name" value="GAG_Ulvan_Degrading_Sulfatases"/>
</dbReference>
<dbReference type="EMBL" id="VBSN01000027">
    <property type="protein sequence ID" value="KAA6440834.1"/>
    <property type="molecule type" value="Genomic_DNA"/>
</dbReference>
<evidence type="ECO:0000259" key="2">
    <source>
        <dbReference type="Pfam" id="PF00884"/>
    </source>
</evidence>
<feature type="signal peptide" evidence="1">
    <location>
        <begin position="1"/>
        <end position="20"/>
    </location>
</feature>
<comment type="caution">
    <text evidence="3">The sequence shown here is derived from an EMBL/GenBank/DDBJ whole genome shotgun (WGS) entry which is preliminary data.</text>
</comment>
<dbReference type="InterPro" id="IPR017850">
    <property type="entry name" value="Alkaline_phosphatase_core_sf"/>
</dbReference>
<dbReference type="SUPFAM" id="SSF53649">
    <property type="entry name" value="Alkaline phosphatase-like"/>
    <property type="match status" value="1"/>
</dbReference>
<sequence>MKKFLFLACMAGLLSLDMLAQVSKAEKPNIIFILADDLGYGDVGFNGQKLIKTPNIDRLAREGMIFSQFYAGTSVCAPSRSALLSGQHTGHTYIRGNKSVEPEGQQPIADSVVTLAEVLKKAGYITGAFGKWGLGPVGSEGDPNKQGFDKFYGYNCQGLAHRYYPDHLWNNSEKITLKGNQDLLYNKEYAPDIIQKNALSFIDAKDGKQPFFLFLPYILPHAELVVPDDSVFQYYKGKFNEKPFKGADYGPNAKKEGYASQEYPHAAFAAMVARLDLYVGQVLEKLKEKGLDKNTLVIFTSDNGPHVEGGADPVFFNSSGGFRGVKRDLYEGGVREPFAARWPGVIKPGSKSDYIGAFWDMLPTFAELAQAKAPRNIDGISFTDALYGKNTQKKHDYLYWEFHEQGGKQAVRQGNWKAIRLKAAGNPDAPVELYDLSKDPGETKNIASEFAQKAKELGQIMNQAHVSSAIFPFGNVAAN</sequence>
<dbReference type="PANTHER" id="PTHR43751">
    <property type="entry name" value="SULFATASE"/>
    <property type="match status" value="1"/>
</dbReference>
<dbReference type="InterPro" id="IPR000917">
    <property type="entry name" value="Sulfatase_N"/>
</dbReference>
<dbReference type="Gene3D" id="3.30.1120.10">
    <property type="match status" value="1"/>
</dbReference>
<organism evidence="3 4">
    <name type="scientific">Dyadobacter flavalbus</name>
    <dbReference type="NCBI Taxonomy" id="2579942"/>
    <lineage>
        <taxon>Bacteria</taxon>
        <taxon>Pseudomonadati</taxon>
        <taxon>Bacteroidota</taxon>
        <taxon>Cytophagia</taxon>
        <taxon>Cytophagales</taxon>
        <taxon>Spirosomataceae</taxon>
        <taxon>Dyadobacter</taxon>
    </lineage>
</organism>
<evidence type="ECO:0000313" key="3">
    <source>
        <dbReference type="EMBL" id="KAA6440834.1"/>
    </source>
</evidence>
<dbReference type="PANTHER" id="PTHR43751:SF3">
    <property type="entry name" value="SULFATASE N-TERMINAL DOMAIN-CONTAINING PROTEIN"/>
    <property type="match status" value="1"/>
</dbReference>
<dbReference type="Pfam" id="PF00884">
    <property type="entry name" value="Sulfatase"/>
    <property type="match status" value="1"/>
</dbReference>
<proteinExistence type="predicted"/>
<dbReference type="RefSeq" id="WP_139011822.1">
    <property type="nucleotide sequence ID" value="NZ_VBSN01000027.1"/>
</dbReference>
<dbReference type="CDD" id="cd16145">
    <property type="entry name" value="ARS_like"/>
    <property type="match status" value="1"/>
</dbReference>
<accession>A0A5M8R1I7</accession>
<feature type="chain" id="PRO_5024465301" evidence="1">
    <location>
        <begin position="21"/>
        <end position="479"/>
    </location>
</feature>
<gene>
    <name evidence="3" type="ORF">FEM33_08555</name>
</gene>
<evidence type="ECO:0000313" key="4">
    <source>
        <dbReference type="Proteomes" id="UP000323994"/>
    </source>
</evidence>
<keyword evidence="1" id="KW-0732">Signal</keyword>
<dbReference type="AlphaFoldDB" id="A0A5M8R1I7"/>
<dbReference type="Gene3D" id="3.40.720.10">
    <property type="entry name" value="Alkaline Phosphatase, subunit A"/>
    <property type="match status" value="1"/>
</dbReference>
<dbReference type="OrthoDB" id="9764377at2"/>
<dbReference type="Proteomes" id="UP000323994">
    <property type="component" value="Unassembled WGS sequence"/>
</dbReference>
<feature type="domain" description="Sulfatase N-terminal" evidence="2">
    <location>
        <begin position="28"/>
        <end position="370"/>
    </location>
</feature>
<reference evidence="3 4" key="1">
    <citation type="submission" date="2019-05" db="EMBL/GenBank/DDBJ databases">
        <authorList>
            <person name="Qu J.-H."/>
        </authorList>
    </citation>
    <scope>NUCLEOTIDE SEQUENCE [LARGE SCALE GENOMIC DNA]</scope>
    <source>
        <strain evidence="3 4">NS28</strain>
    </source>
</reference>